<comment type="caution">
    <text evidence="1">Lacks conserved residue(s) required for the propagation of feature annotation.</text>
</comment>
<dbReference type="PANTHER" id="PTHR15036">
    <property type="entry name" value="PIKACHURIN-LIKE PROTEIN"/>
    <property type="match status" value="1"/>
</dbReference>
<comment type="caution">
    <text evidence="5">The sequence shown here is derived from an EMBL/GenBank/DDBJ whole genome shotgun (WGS) entry which is preliminary data.</text>
</comment>
<dbReference type="Pfam" id="PF02210">
    <property type="entry name" value="Laminin_G_2"/>
    <property type="match status" value="4"/>
</dbReference>
<feature type="domain" description="Laminin G" evidence="4">
    <location>
        <begin position="624"/>
        <end position="788"/>
    </location>
</feature>
<dbReference type="SUPFAM" id="SSF49899">
    <property type="entry name" value="Concanavalin A-like lectins/glucanases"/>
    <property type="match status" value="5"/>
</dbReference>
<dbReference type="EMBL" id="JAHKSW010000015">
    <property type="protein sequence ID" value="KAG7323189.1"/>
    <property type="molecule type" value="Genomic_DNA"/>
</dbReference>
<evidence type="ECO:0000256" key="1">
    <source>
        <dbReference type="PROSITE-ProRule" id="PRU00122"/>
    </source>
</evidence>
<evidence type="ECO:0000256" key="2">
    <source>
        <dbReference type="SAM" id="MobiDB-lite"/>
    </source>
</evidence>
<dbReference type="Pfam" id="PF00054">
    <property type="entry name" value="Laminin_G_1"/>
    <property type="match status" value="1"/>
</dbReference>
<dbReference type="PANTHER" id="PTHR15036:SF47">
    <property type="entry name" value="LAMININ SUBUNIT ALPHA-4"/>
    <property type="match status" value="1"/>
</dbReference>
<keyword evidence="6" id="KW-1185">Reference proteome</keyword>
<accession>A0A9D3NK03</accession>
<reference evidence="5 6" key="1">
    <citation type="submission" date="2021-06" db="EMBL/GenBank/DDBJ databases">
        <title>Chromosome-level genome assembly of the red-tail catfish (Hemibagrus wyckioides).</title>
        <authorList>
            <person name="Shao F."/>
        </authorList>
    </citation>
    <scope>NUCLEOTIDE SEQUENCE [LARGE SCALE GENOMIC DNA]</scope>
    <source>
        <strain evidence="5">EC202008001</strain>
        <tissue evidence="5">Blood</tissue>
    </source>
</reference>
<feature type="domain" description="Laminin G" evidence="4">
    <location>
        <begin position="225"/>
        <end position="406"/>
    </location>
</feature>
<evidence type="ECO:0000313" key="5">
    <source>
        <dbReference type="EMBL" id="KAG7323189.1"/>
    </source>
</evidence>
<organism evidence="5 6">
    <name type="scientific">Hemibagrus wyckioides</name>
    <dbReference type="NCBI Taxonomy" id="337641"/>
    <lineage>
        <taxon>Eukaryota</taxon>
        <taxon>Metazoa</taxon>
        <taxon>Chordata</taxon>
        <taxon>Craniata</taxon>
        <taxon>Vertebrata</taxon>
        <taxon>Euteleostomi</taxon>
        <taxon>Actinopterygii</taxon>
        <taxon>Neopterygii</taxon>
        <taxon>Teleostei</taxon>
        <taxon>Ostariophysi</taxon>
        <taxon>Siluriformes</taxon>
        <taxon>Bagridae</taxon>
        <taxon>Hemibagrus</taxon>
    </lineage>
</organism>
<dbReference type="InterPro" id="IPR001791">
    <property type="entry name" value="Laminin_G"/>
</dbReference>
<feature type="domain" description="Laminin G" evidence="4">
    <location>
        <begin position="415"/>
        <end position="579"/>
    </location>
</feature>
<dbReference type="Gene3D" id="2.60.120.200">
    <property type="match status" value="5"/>
</dbReference>
<evidence type="ECO:0000256" key="3">
    <source>
        <dbReference type="SAM" id="SignalP"/>
    </source>
</evidence>
<keyword evidence="3" id="KW-0732">Signal</keyword>
<evidence type="ECO:0000313" key="6">
    <source>
        <dbReference type="Proteomes" id="UP000824219"/>
    </source>
</evidence>
<feature type="region of interest" description="Disordered" evidence="2">
    <location>
        <begin position="586"/>
        <end position="623"/>
    </location>
</feature>
<sequence length="972" mass="106705">MCVQKFIVLCVFLQGGLSMKFNGKLAVQVRTPSNLADLAAYTSLKFHITLPQATSTQRQDANSQFVFYLGNKNSSKEFMGMILSGTRLHWLFNLGGKTAQGVMEEDVRSDGQFNSLFLERILQYGLMAMTIGEGLSSMQTVEAEGDLGLLTLPAEETVFYVGGYPSNFVPPAQMQLPHFKGCLELESLNEEVISLYNLEQIFQLNTTEDSPCPRPWPPETLQWIDDASYFDGTGYAELIPKPACSKARFELEVKLVSQNGILLLLRNETKFACVAVLGGRMKLFYDFNGTFVEEEYKGTEPEFLFVSDTTPKLVEVIIPVRGSTLRPYTLIVRRQRKLLYQVDSSDIPCFTGSYFLGGVPDDQMPERLKSLFPKQGSVKGCFRNIKAMGSFIDLKSMKTSGVSYGCPDELLVAREAHFKGQGYLDLKLDNLPDITDNFYAGVGFRTEQKNGLLLHHQAQSGVCQVQLDNGHVVVRAGNKEVRTQKTYNDEMSHYVAFYSNINGLRVYMDDMLELSPNTNVETPSTLQIGEVYLGGTPVSNNIVNLTGCLRNIFIKRTTPFQMVVDLLQANENVDVALECPAAKKPQQMLASPSHLKSTKPQGAPKSRSARGSGQEELPVQEKNAHHFSGSAHSYLRFDSVPPAFLKTPNMAMAVRVNSSSGLIFYAAAERGRAALTLSVSEGHLILLLKGAKRKSSIVTSAKYNDNQWHTVLLRIEKEKASLIVNGINVQSKKVSFSGAKNALSGPIYIGGLPSDHKAVEVGFVGCVRDLKVSEVLLSPAYTVGVVPCYQEPLQPGVYFSSQGGHIAIDESLALGRDLELELEVRPVADSGLLLHAGVRKHQQLSVYLNQGEVFVLVNSESGEFTVSLKPEDSLCDGNWHSIFIEKKRNVIQIRVDSTSEHGVRPKHSRANGANVPVYLGNVPDAVEAPALPSSLPAYHGCIRKAVVNGRAAMLSKPQTISGAVATQGCPAM</sequence>
<feature type="signal peptide" evidence="3">
    <location>
        <begin position="1"/>
        <end position="18"/>
    </location>
</feature>
<dbReference type="InterPro" id="IPR013320">
    <property type="entry name" value="ConA-like_dom_sf"/>
</dbReference>
<dbReference type="AlphaFoldDB" id="A0A9D3NK03"/>
<protein>
    <recommendedName>
        <fullName evidence="4">Laminin G domain-containing protein</fullName>
    </recommendedName>
</protein>
<dbReference type="InterPro" id="IPR050372">
    <property type="entry name" value="Neurexin-related_CASP"/>
</dbReference>
<feature type="chain" id="PRO_5039435170" description="Laminin G domain-containing protein" evidence="3">
    <location>
        <begin position="19"/>
        <end position="972"/>
    </location>
</feature>
<feature type="domain" description="Laminin G" evidence="4">
    <location>
        <begin position="795"/>
        <end position="969"/>
    </location>
</feature>
<dbReference type="Proteomes" id="UP000824219">
    <property type="component" value="Linkage Group LG15"/>
</dbReference>
<dbReference type="PROSITE" id="PS50025">
    <property type="entry name" value="LAM_G_DOMAIN"/>
    <property type="match status" value="5"/>
</dbReference>
<dbReference type="SMART" id="SM00282">
    <property type="entry name" value="LamG"/>
    <property type="match status" value="5"/>
</dbReference>
<dbReference type="OrthoDB" id="10011303at2759"/>
<feature type="compositionally biased region" description="Polar residues" evidence="2">
    <location>
        <begin position="588"/>
        <end position="600"/>
    </location>
</feature>
<proteinExistence type="predicted"/>
<dbReference type="CDD" id="cd00110">
    <property type="entry name" value="LamG"/>
    <property type="match status" value="4"/>
</dbReference>
<feature type="domain" description="Laminin G" evidence="4">
    <location>
        <begin position="18"/>
        <end position="212"/>
    </location>
</feature>
<dbReference type="FunFam" id="2.60.120.200:FF:000271">
    <property type="entry name" value="Laminin alpha 5"/>
    <property type="match status" value="1"/>
</dbReference>
<evidence type="ECO:0000259" key="4">
    <source>
        <dbReference type="PROSITE" id="PS50025"/>
    </source>
</evidence>
<name>A0A9D3NK03_9TELE</name>
<gene>
    <name evidence="5" type="ORF">KOW79_012891</name>
</gene>